<comment type="similarity">
    <text evidence="1">Belongs to the phosphate acetyltransferase and butyryltransferase family.</text>
</comment>
<protein>
    <submittedName>
        <fullName evidence="5">Phosphate acetyltransferase</fullName>
    </submittedName>
</protein>
<feature type="domain" description="Phosphate acetyl/butaryl transferase" evidence="4">
    <location>
        <begin position="106"/>
        <end position="318"/>
    </location>
</feature>
<dbReference type="Gene3D" id="3.40.718.10">
    <property type="entry name" value="Isopropylmalate Dehydrogenase"/>
    <property type="match status" value="1"/>
</dbReference>
<evidence type="ECO:0000256" key="3">
    <source>
        <dbReference type="ARBA" id="ARBA00023315"/>
    </source>
</evidence>
<evidence type="ECO:0000256" key="1">
    <source>
        <dbReference type="ARBA" id="ARBA00005656"/>
    </source>
</evidence>
<comment type="caution">
    <text evidence="5">The sequence shown here is derived from an EMBL/GenBank/DDBJ whole genome shotgun (WGS) entry which is preliminary data.</text>
</comment>
<dbReference type="GO" id="GO:0016746">
    <property type="term" value="F:acyltransferase activity"/>
    <property type="evidence" value="ECO:0007669"/>
    <property type="project" value="UniProtKB-KW"/>
</dbReference>
<dbReference type="NCBIfam" id="NF006045">
    <property type="entry name" value="PRK08190.1"/>
    <property type="match status" value="1"/>
</dbReference>
<dbReference type="EMBL" id="BJMV01000004">
    <property type="protein sequence ID" value="GEB85200.1"/>
    <property type="molecule type" value="Genomic_DNA"/>
</dbReference>
<keyword evidence="6" id="KW-1185">Reference proteome</keyword>
<dbReference type="OrthoDB" id="9800237at2"/>
<dbReference type="Proteomes" id="UP000317730">
    <property type="component" value="Unassembled WGS sequence"/>
</dbReference>
<proteinExistence type="inferred from homology"/>
<dbReference type="PANTHER" id="PTHR43356:SF2">
    <property type="entry name" value="PHOSPHATE ACETYLTRANSFERASE"/>
    <property type="match status" value="1"/>
</dbReference>
<keyword evidence="3" id="KW-0012">Acyltransferase</keyword>
<evidence type="ECO:0000256" key="2">
    <source>
        <dbReference type="ARBA" id="ARBA00022679"/>
    </source>
</evidence>
<dbReference type="InterPro" id="IPR012147">
    <property type="entry name" value="P_Ac_Bu_trans"/>
</dbReference>
<dbReference type="PANTHER" id="PTHR43356">
    <property type="entry name" value="PHOSPHATE ACETYLTRANSFERASE"/>
    <property type="match status" value="1"/>
</dbReference>
<dbReference type="Pfam" id="PF01515">
    <property type="entry name" value="PTA_PTB"/>
    <property type="match status" value="1"/>
</dbReference>
<reference evidence="5 6" key="1">
    <citation type="submission" date="2019-06" db="EMBL/GenBank/DDBJ databases">
        <title>Whole genome shotgun sequence of Acetobacter peroxydans NBRC 13755.</title>
        <authorList>
            <person name="Hosoyama A."/>
            <person name="Uohara A."/>
            <person name="Ohji S."/>
            <person name="Ichikawa N."/>
        </authorList>
    </citation>
    <scope>NUCLEOTIDE SEQUENCE [LARGE SCALE GENOMIC DNA]</scope>
    <source>
        <strain evidence="5 6">NBRC 13755</strain>
    </source>
</reference>
<dbReference type="AlphaFoldDB" id="A0A4Y3TW20"/>
<dbReference type="InterPro" id="IPR050500">
    <property type="entry name" value="Phos_Acetyltrans/Butyryltrans"/>
</dbReference>
<evidence type="ECO:0000313" key="5">
    <source>
        <dbReference type="EMBL" id="GEB85200.1"/>
    </source>
</evidence>
<dbReference type="NCBIfam" id="NF008852">
    <property type="entry name" value="PRK11890.1"/>
    <property type="match status" value="1"/>
</dbReference>
<organism evidence="5 6">
    <name type="scientific">Acetobacter peroxydans</name>
    <dbReference type="NCBI Taxonomy" id="104098"/>
    <lineage>
        <taxon>Bacteria</taxon>
        <taxon>Pseudomonadati</taxon>
        <taxon>Pseudomonadota</taxon>
        <taxon>Alphaproteobacteria</taxon>
        <taxon>Acetobacterales</taxon>
        <taxon>Acetobacteraceae</taxon>
        <taxon>Acetobacter</taxon>
    </lineage>
</organism>
<sequence>MGGVDVPHVSSVSEAMEIGSAREQRQHTLFADLVLKAAKLGPVLYAAVWPCEQHALQGVVDAAAQGILAPVLVGDGAAMAACARENGLDISGLKVVEASTPSAAVEQAIALVHAGEAHGLIKGSLHTDTLMHGVCSPQNGLQTARRMSHIFLIAAPAYDGLLFVTDAAINIVPDLETKRDIVQNAIDLHLGLGLGTPRVAILSAVETVNPRIQGTLDAACLCKMAERGQITGGILDGPLGMDNAVDGEAARIKGIVSPVAGRAQILVTPDLEAGNMLAKNLIFMAGADSAGIVMGAKVPVLLTSRADSVQARLASAAVGALYARTLRAQPVYTCA</sequence>
<dbReference type="PIRSF" id="PIRSF000428">
    <property type="entry name" value="P_Ac_trans"/>
    <property type="match status" value="1"/>
</dbReference>
<gene>
    <name evidence="5" type="ORF">APE01nite_09970</name>
</gene>
<evidence type="ECO:0000313" key="6">
    <source>
        <dbReference type="Proteomes" id="UP000317730"/>
    </source>
</evidence>
<accession>A0A4Y3TW20</accession>
<dbReference type="RefSeq" id="WP_141375238.1">
    <property type="nucleotide sequence ID" value="NZ_BAPL01000024.1"/>
</dbReference>
<evidence type="ECO:0000259" key="4">
    <source>
        <dbReference type="Pfam" id="PF01515"/>
    </source>
</evidence>
<name>A0A4Y3TW20_9PROT</name>
<dbReference type="SUPFAM" id="SSF53659">
    <property type="entry name" value="Isocitrate/Isopropylmalate dehydrogenase-like"/>
    <property type="match status" value="1"/>
</dbReference>
<keyword evidence="2 5" id="KW-0808">Transferase</keyword>
<dbReference type="InterPro" id="IPR002505">
    <property type="entry name" value="PTA_PTB"/>
</dbReference>